<feature type="transmembrane region" description="Helical" evidence="2">
    <location>
        <begin position="717"/>
        <end position="737"/>
    </location>
</feature>
<feature type="region of interest" description="Disordered" evidence="1">
    <location>
        <begin position="591"/>
        <end position="617"/>
    </location>
</feature>
<feature type="transmembrane region" description="Helical" evidence="2">
    <location>
        <begin position="689"/>
        <end position="705"/>
    </location>
</feature>
<sequence length="765" mass="85822">MAGEESSQPLITSIEAPQMVSSVKLPILNKGEYILWAMKMEQYLAHTDYALWEVILNGNSFVQMTKDEAESTSNTNELNAVYSVSTATGHSSQHKKRHFSRDCRSARNSGNRSRDAGNAGYKGRDNGKRPAKEEDDEQALVVEDGIGSYDWSYQVEKEATDFALMAFTLNPLSSSSSHSEHEKLSKANIEIIGYQYGLESMEGQLHVHQQNEVLCEEKIGVLEHQLEKFETSSKNLTKLLDSQISAKVKTGLGYDSQLNKKEVLDIKEEEVTESVFDNRSSDEKNSVANERFKKGEGYHAVPSPLTGNYMPPKSDLSFAGLDDSICKFKISETVTSLVKYEKDAPKTSTACVEKPKEDWSSAPLIEDWETDSNDDIVITPEPITTKIDFVKDDRMAKQSVLPSNVGKGTSHKESRPVWNNVQRINHQNKFTLIAVFTRSSRIPVSASKPKDASTSAAKPVNTAGPKQSVNFSRTRISAVRGNGVTAVKTSACYVWRPRVNAIDQLSKIIVNSGCSRHMRGNKAYLVDYQKIHDGGFVAFGSSKGNQTKKNAGPQYTNGNACTQDIVDAGKEVYAQHYIVLPLWSSISSTYKSSDDKPADDKPKDGTGSKTVEEPVDKEEQAYRDELDRLMSHEKEASDVANALRKECEQRCMDQRGVTQLKALTILILLVIQLMLLVHKELLVLLDHHLLILMHSFLLTLYYMLIKMILKYLIWRKLLNYKVLVFSIVLMMMTWINSTLKFKVWVQRLTLTIWNLLLVPILGSFS</sequence>
<name>A0A6L2JBH1_TANCI</name>
<protein>
    <submittedName>
        <fullName evidence="3">Ribonuclease H-like domain-containing protein</fullName>
    </submittedName>
</protein>
<feature type="region of interest" description="Disordered" evidence="1">
    <location>
        <begin position="445"/>
        <end position="467"/>
    </location>
</feature>
<keyword evidence="2" id="KW-1133">Transmembrane helix</keyword>
<keyword evidence="2" id="KW-0472">Membrane</keyword>
<organism evidence="3">
    <name type="scientific">Tanacetum cinerariifolium</name>
    <name type="common">Dalmatian daisy</name>
    <name type="synonym">Chrysanthemum cinerariifolium</name>
    <dbReference type="NCBI Taxonomy" id="118510"/>
    <lineage>
        <taxon>Eukaryota</taxon>
        <taxon>Viridiplantae</taxon>
        <taxon>Streptophyta</taxon>
        <taxon>Embryophyta</taxon>
        <taxon>Tracheophyta</taxon>
        <taxon>Spermatophyta</taxon>
        <taxon>Magnoliopsida</taxon>
        <taxon>eudicotyledons</taxon>
        <taxon>Gunneridae</taxon>
        <taxon>Pentapetalae</taxon>
        <taxon>asterids</taxon>
        <taxon>campanulids</taxon>
        <taxon>Asterales</taxon>
        <taxon>Asteraceae</taxon>
        <taxon>Asteroideae</taxon>
        <taxon>Anthemideae</taxon>
        <taxon>Anthemidinae</taxon>
        <taxon>Tanacetum</taxon>
    </lineage>
</organism>
<dbReference type="AlphaFoldDB" id="A0A6L2JBH1"/>
<comment type="caution">
    <text evidence="3">The sequence shown here is derived from an EMBL/GenBank/DDBJ whole genome shotgun (WGS) entry which is preliminary data.</text>
</comment>
<evidence type="ECO:0000313" key="3">
    <source>
        <dbReference type="EMBL" id="GEU34363.1"/>
    </source>
</evidence>
<feature type="compositionally biased region" description="Basic and acidic residues" evidence="1">
    <location>
        <begin position="592"/>
        <end position="617"/>
    </location>
</feature>
<evidence type="ECO:0000256" key="2">
    <source>
        <dbReference type="SAM" id="Phobius"/>
    </source>
</evidence>
<dbReference type="EMBL" id="BKCJ010000568">
    <property type="protein sequence ID" value="GEU34363.1"/>
    <property type="molecule type" value="Genomic_DNA"/>
</dbReference>
<gene>
    <name evidence="3" type="ORF">Tci_006341</name>
</gene>
<evidence type="ECO:0000256" key="1">
    <source>
        <dbReference type="SAM" id="MobiDB-lite"/>
    </source>
</evidence>
<feature type="compositionally biased region" description="Basic and acidic residues" evidence="1">
    <location>
        <begin position="122"/>
        <end position="132"/>
    </location>
</feature>
<proteinExistence type="predicted"/>
<reference evidence="3" key="1">
    <citation type="journal article" date="2019" name="Sci. Rep.">
        <title>Draft genome of Tanacetum cinerariifolium, the natural source of mosquito coil.</title>
        <authorList>
            <person name="Yamashiro T."/>
            <person name="Shiraishi A."/>
            <person name="Satake H."/>
            <person name="Nakayama K."/>
        </authorList>
    </citation>
    <scope>NUCLEOTIDE SEQUENCE</scope>
</reference>
<accession>A0A6L2JBH1</accession>
<feature type="region of interest" description="Disordered" evidence="1">
    <location>
        <begin position="85"/>
        <end position="139"/>
    </location>
</feature>
<keyword evidence="2" id="KW-0812">Transmembrane</keyword>
<feature type="transmembrane region" description="Helical" evidence="2">
    <location>
        <begin position="743"/>
        <end position="764"/>
    </location>
</feature>